<accession>A0A1Q9C5H7</accession>
<proteinExistence type="predicted"/>
<organism evidence="1 2">
    <name type="scientific">Symbiodinium microadriaticum</name>
    <name type="common">Dinoflagellate</name>
    <name type="synonym">Zooxanthella microadriatica</name>
    <dbReference type="NCBI Taxonomy" id="2951"/>
    <lineage>
        <taxon>Eukaryota</taxon>
        <taxon>Sar</taxon>
        <taxon>Alveolata</taxon>
        <taxon>Dinophyceae</taxon>
        <taxon>Suessiales</taxon>
        <taxon>Symbiodiniaceae</taxon>
        <taxon>Symbiodinium</taxon>
    </lineage>
</organism>
<dbReference type="AlphaFoldDB" id="A0A1Q9C5H7"/>
<keyword evidence="2" id="KW-1185">Reference proteome</keyword>
<sequence length="360" mass="39676">MAPRRGKGVAEMPVEDSRVLSDYSHKSGRCELCGCKCWPSYDMASTCDWPAYDDFCTCRLEGELCAATDVFRWATPDRPAAATDFDSLVESLMAVCAGEEPSETNRRVDVLCDSPNGNMFGTERKGSHEQWQDAFDAKRHGLPPSTTMHNHVDVAAPWHGAWEPLCRQCWTTEGGMSVMPTTVDREASTADYNGLMQSLSVCDGEELSETNRMAAVLCDSPHGNTFGTEQRFIPEQCLDALDNGKQRGMPLFTTMHDHVGFAAQWQGAWEPLPRHLLHWFGMSFEENNNRQTLQRHSLVALRGISTSFRCIPSTSVAGWKTATRTLSDGLAALGFVCDPGGVGDRTIEGDWQAAKCHLAG</sequence>
<comment type="caution">
    <text evidence="1">The sequence shown here is derived from an EMBL/GenBank/DDBJ whole genome shotgun (WGS) entry which is preliminary data.</text>
</comment>
<reference evidence="1 2" key="1">
    <citation type="submission" date="2016-02" db="EMBL/GenBank/DDBJ databases">
        <title>Genome analysis of coral dinoflagellate symbionts highlights evolutionary adaptations to a symbiotic lifestyle.</title>
        <authorList>
            <person name="Aranda M."/>
            <person name="Li Y."/>
            <person name="Liew Y.J."/>
            <person name="Baumgarten S."/>
            <person name="Simakov O."/>
            <person name="Wilson M."/>
            <person name="Piel J."/>
            <person name="Ashoor H."/>
            <person name="Bougouffa S."/>
            <person name="Bajic V.B."/>
            <person name="Ryu T."/>
            <person name="Ravasi T."/>
            <person name="Bayer T."/>
            <person name="Micklem G."/>
            <person name="Kim H."/>
            <person name="Bhak J."/>
            <person name="Lajeunesse T.C."/>
            <person name="Voolstra C.R."/>
        </authorList>
    </citation>
    <scope>NUCLEOTIDE SEQUENCE [LARGE SCALE GENOMIC DNA]</scope>
    <source>
        <strain evidence="1 2">CCMP2467</strain>
    </source>
</reference>
<dbReference type="Proteomes" id="UP000186817">
    <property type="component" value="Unassembled WGS sequence"/>
</dbReference>
<evidence type="ECO:0000313" key="2">
    <source>
        <dbReference type="Proteomes" id="UP000186817"/>
    </source>
</evidence>
<gene>
    <name evidence="1" type="ORF">AK812_SmicGene41679</name>
</gene>
<dbReference type="EMBL" id="LSRX01001651">
    <property type="protein sequence ID" value="OLP78179.1"/>
    <property type="molecule type" value="Genomic_DNA"/>
</dbReference>
<evidence type="ECO:0000313" key="1">
    <source>
        <dbReference type="EMBL" id="OLP78179.1"/>
    </source>
</evidence>
<protein>
    <submittedName>
        <fullName evidence="1">Uncharacterized protein</fullName>
    </submittedName>
</protein>
<name>A0A1Q9C5H7_SYMMI</name>